<evidence type="ECO:0000313" key="4">
    <source>
        <dbReference type="Proteomes" id="UP000688137"/>
    </source>
</evidence>
<feature type="domain" description="OTU" evidence="2">
    <location>
        <begin position="357"/>
        <end position="559"/>
    </location>
</feature>
<dbReference type="FunFam" id="1.20.1300.20:FF:000006">
    <property type="entry name" value="Uncharacterized protein"/>
    <property type="match status" value="1"/>
</dbReference>
<keyword evidence="4" id="KW-1185">Reference proteome</keyword>
<accession>A0A8S1NJ24</accession>
<feature type="region of interest" description="Disordered" evidence="1">
    <location>
        <begin position="74"/>
        <end position="126"/>
    </location>
</feature>
<organism evidence="3 4">
    <name type="scientific">Paramecium primaurelia</name>
    <dbReference type="NCBI Taxonomy" id="5886"/>
    <lineage>
        <taxon>Eukaryota</taxon>
        <taxon>Sar</taxon>
        <taxon>Alveolata</taxon>
        <taxon>Ciliophora</taxon>
        <taxon>Intramacronucleata</taxon>
        <taxon>Oligohymenophorea</taxon>
        <taxon>Peniculida</taxon>
        <taxon>Parameciidae</taxon>
        <taxon>Paramecium</taxon>
    </lineage>
</organism>
<dbReference type="PANTHER" id="PTHR12931:SF15">
    <property type="entry name" value="UBIQUITIN THIOESTERASE OTUBAIN-LIKE"/>
    <property type="match status" value="1"/>
</dbReference>
<name>A0A8S1NJ24_PARPR</name>
<dbReference type="GO" id="GO:0071108">
    <property type="term" value="P:protein K48-linked deubiquitination"/>
    <property type="evidence" value="ECO:0007669"/>
    <property type="project" value="TreeGrafter"/>
</dbReference>
<evidence type="ECO:0000259" key="2">
    <source>
        <dbReference type="PROSITE" id="PS50802"/>
    </source>
</evidence>
<evidence type="ECO:0000313" key="3">
    <source>
        <dbReference type="EMBL" id="CAD8092768.1"/>
    </source>
</evidence>
<dbReference type="GO" id="GO:0043130">
    <property type="term" value="F:ubiquitin binding"/>
    <property type="evidence" value="ECO:0007669"/>
    <property type="project" value="TreeGrafter"/>
</dbReference>
<feature type="compositionally biased region" description="Polar residues" evidence="1">
    <location>
        <begin position="74"/>
        <end position="86"/>
    </location>
</feature>
<dbReference type="PANTHER" id="PTHR12931">
    <property type="entry name" value="UBIQUITIN THIOLESTERASE PROTEIN OTUB"/>
    <property type="match status" value="1"/>
</dbReference>
<feature type="compositionally biased region" description="Polar residues" evidence="1">
    <location>
        <begin position="238"/>
        <end position="250"/>
    </location>
</feature>
<dbReference type="CDD" id="cd22749">
    <property type="entry name" value="Otubain_C65"/>
    <property type="match status" value="1"/>
</dbReference>
<sequence length="561" mass="68941">MYQHKPISIKLPYCQTPIQQAEFLFYYLITQGCNETVYFRSSQGIRYQLNLQYKQRSIIQLPDQQKFYQTPQYQTLGNSKKLNNINQDEQREQQQREQYQREQQQREQQQREQQQREQYQREQQQREQYQREQQQKEQQQKEQQQKEQQQKEQQEQEQSEQQKQRELQKQKELQQQRELQKQRELQQQREYEQKQKQREYEQKQREQQREQQEQQRELQQQSEQQKQRKIQQQKDQQNNDYQKNSNLNTIPQQSQQTQQQPQSKQHDEQEPENKILSNENQENYENQINDQDQIDKNQRQKLIYDLIKELNKNSSDLRQVQEFYKKYIQGLNDRQELIKQYNVKKLAKKQELYKICNGFLQVRGDGNCFYTAFGYQFIRHLLITYNNNEFNQFINKIQAINLRFRIQVPGFQIDDLELEKQILIEFIYQLQQLRMIEDVQERQQQLLIQFSEYQVGQDGTGFLYTLSTLFFRNLSDYLVEQDQEIKTFIGDDQKNLLIWETECNSNEIVINQLAIYLQLNVILIFFDNEDFIVRQYQEENKNKIILLIKPGHYNIGIENAA</sequence>
<dbReference type="Pfam" id="PF10275">
    <property type="entry name" value="Peptidase_C65"/>
    <property type="match status" value="1"/>
</dbReference>
<gene>
    <name evidence="3" type="ORF">PPRIM_AZ9-3.1.T0910118</name>
</gene>
<dbReference type="OMA" id="WETECNS"/>
<proteinExistence type="predicted"/>
<dbReference type="AlphaFoldDB" id="A0A8S1NJ24"/>
<feature type="compositionally biased region" description="Low complexity" evidence="1">
    <location>
        <begin position="251"/>
        <end position="263"/>
    </location>
</feature>
<comment type="caution">
    <text evidence="3">The sequence shown here is derived from an EMBL/GenBank/DDBJ whole genome shotgun (WGS) entry which is preliminary data.</text>
</comment>
<dbReference type="EMBL" id="CAJJDM010000094">
    <property type="protein sequence ID" value="CAD8092768.1"/>
    <property type="molecule type" value="Genomic_DNA"/>
</dbReference>
<feature type="compositionally biased region" description="Basic and acidic residues" evidence="1">
    <location>
        <begin position="88"/>
        <end position="126"/>
    </location>
</feature>
<feature type="region of interest" description="Disordered" evidence="1">
    <location>
        <begin position="150"/>
        <end position="272"/>
    </location>
</feature>
<protein>
    <recommendedName>
        <fullName evidence="2">OTU domain-containing protein</fullName>
    </recommendedName>
</protein>
<dbReference type="GO" id="GO:0004843">
    <property type="term" value="F:cysteine-type deubiquitinase activity"/>
    <property type="evidence" value="ECO:0007669"/>
    <property type="project" value="TreeGrafter"/>
</dbReference>
<reference evidence="3" key="1">
    <citation type="submission" date="2021-01" db="EMBL/GenBank/DDBJ databases">
        <authorList>
            <consortium name="Genoscope - CEA"/>
            <person name="William W."/>
        </authorList>
    </citation>
    <scope>NUCLEOTIDE SEQUENCE</scope>
</reference>
<evidence type="ECO:0000256" key="1">
    <source>
        <dbReference type="SAM" id="MobiDB-lite"/>
    </source>
</evidence>
<dbReference type="PROSITE" id="PS50802">
    <property type="entry name" value="OTU"/>
    <property type="match status" value="1"/>
</dbReference>
<dbReference type="InterPro" id="IPR003323">
    <property type="entry name" value="OTU_dom"/>
</dbReference>
<feature type="compositionally biased region" description="Basic and acidic residues" evidence="1">
    <location>
        <begin position="150"/>
        <end position="216"/>
    </location>
</feature>
<dbReference type="GO" id="GO:0005634">
    <property type="term" value="C:nucleus"/>
    <property type="evidence" value="ECO:0007669"/>
    <property type="project" value="TreeGrafter"/>
</dbReference>
<dbReference type="Proteomes" id="UP000688137">
    <property type="component" value="Unassembled WGS sequence"/>
</dbReference>
<dbReference type="PROSITE" id="PS51257">
    <property type="entry name" value="PROKAR_LIPOPROTEIN"/>
    <property type="match status" value="1"/>
</dbReference>
<dbReference type="InterPro" id="IPR019400">
    <property type="entry name" value="Peptidase_C65_otubain"/>
</dbReference>